<evidence type="ECO:0000313" key="12">
    <source>
        <dbReference type="EMBL" id="TMR41793.1"/>
    </source>
</evidence>
<feature type="region of interest" description="Disordered" evidence="8">
    <location>
        <begin position="34"/>
        <end position="76"/>
    </location>
</feature>
<keyword evidence="7" id="KW-0175">Coiled coil</keyword>
<proteinExistence type="inferred from homology"/>
<dbReference type="PANTHER" id="PTHR32309:SF13">
    <property type="entry name" value="FERRIC ENTEROBACTIN TRANSPORT PROTEIN FEPE"/>
    <property type="match status" value="1"/>
</dbReference>
<keyword evidence="6 9" id="KW-0472">Membrane</keyword>
<dbReference type="GO" id="GO:0004713">
    <property type="term" value="F:protein tyrosine kinase activity"/>
    <property type="evidence" value="ECO:0007669"/>
    <property type="project" value="TreeGrafter"/>
</dbReference>
<keyword evidence="3" id="KW-1003">Cell membrane</keyword>
<evidence type="ECO:0000256" key="6">
    <source>
        <dbReference type="ARBA" id="ARBA00023136"/>
    </source>
</evidence>
<dbReference type="EMBL" id="VCKZ01000013">
    <property type="protein sequence ID" value="TMR41793.1"/>
    <property type="molecule type" value="Genomic_DNA"/>
</dbReference>
<name>A0A5S4H983_9ACTN</name>
<feature type="compositionally biased region" description="Polar residues" evidence="8">
    <location>
        <begin position="658"/>
        <end position="669"/>
    </location>
</feature>
<evidence type="ECO:0000256" key="5">
    <source>
        <dbReference type="ARBA" id="ARBA00022989"/>
    </source>
</evidence>
<reference evidence="12 13" key="1">
    <citation type="submission" date="2019-05" db="EMBL/GenBank/DDBJ databases">
        <title>Draft genome sequence of Actinomadura geliboluensis A8036.</title>
        <authorList>
            <person name="Saricaoglu S."/>
            <person name="Isik K."/>
        </authorList>
    </citation>
    <scope>NUCLEOTIDE SEQUENCE [LARGE SCALE GENOMIC DNA]</scope>
    <source>
        <strain evidence="12 13">A8036</strain>
    </source>
</reference>
<accession>A0A5S4H983</accession>
<dbReference type="GO" id="GO:0005886">
    <property type="term" value="C:plasma membrane"/>
    <property type="evidence" value="ECO:0007669"/>
    <property type="project" value="UniProtKB-SubCell"/>
</dbReference>
<evidence type="ECO:0000256" key="4">
    <source>
        <dbReference type="ARBA" id="ARBA00022692"/>
    </source>
</evidence>
<dbReference type="Gene3D" id="3.40.50.300">
    <property type="entry name" value="P-loop containing nucleotide triphosphate hydrolases"/>
    <property type="match status" value="1"/>
</dbReference>
<dbReference type="SUPFAM" id="SSF52540">
    <property type="entry name" value="P-loop containing nucleoside triphosphate hydrolases"/>
    <property type="match status" value="1"/>
</dbReference>
<dbReference type="Pfam" id="PF13614">
    <property type="entry name" value="AAA_31"/>
    <property type="match status" value="1"/>
</dbReference>
<evidence type="ECO:0000259" key="10">
    <source>
        <dbReference type="Pfam" id="PF02706"/>
    </source>
</evidence>
<feature type="coiled-coil region" evidence="7">
    <location>
        <begin position="221"/>
        <end position="248"/>
    </location>
</feature>
<comment type="similarity">
    <text evidence="2">Belongs to the CpsC/CapA family.</text>
</comment>
<dbReference type="InterPro" id="IPR025669">
    <property type="entry name" value="AAA_dom"/>
</dbReference>
<gene>
    <name evidence="12" type="ORF">ETD96_03835</name>
</gene>
<evidence type="ECO:0000256" key="9">
    <source>
        <dbReference type="SAM" id="Phobius"/>
    </source>
</evidence>
<dbReference type="InterPro" id="IPR003856">
    <property type="entry name" value="LPS_length_determ_N"/>
</dbReference>
<feature type="compositionally biased region" description="Low complexity" evidence="8">
    <location>
        <begin position="46"/>
        <end position="57"/>
    </location>
</feature>
<feature type="compositionally biased region" description="Gly residues" evidence="8">
    <location>
        <begin position="596"/>
        <end position="609"/>
    </location>
</feature>
<feature type="domain" description="AAA" evidence="11">
    <location>
        <begin position="392"/>
        <end position="533"/>
    </location>
</feature>
<evidence type="ECO:0000256" key="7">
    <source>
        <dbReference type="SAM" id="Coils"/>
    </source>
</evidence>
<feature type="transmembrane region" description="Helical" evidence="9">
    <location>
        <begin position="91"/>
        <end position="110"/>
    </location>
</feature>
<organism evidence="12 13">
    <name type="scientific">Actinomadura geliboluensis</name>
    <dbReference type="NCBI Taxonomy" id="882440"/>
    <lineage>
        <taxon>Bacteria</taxon>
        <taxon>Bacillati</taxon>
        <taxon>Actinomycetota</taxon>
        <taxon>Actinomycetes</taxon>
        <taxon>Streptosporangiales</taxon>
        <taxon>Thermomonosporaceae</taxon>
        <taxon>Actinomadura</taxon>
    </lineage>
</organism>
<comment type="subcellular location">
    <subcellularLocation>
        <location evidence="1">Cell membrane</location>
        <topology evidence="1">Multi-pass membrane protein</topology>
    </subcellularLocation>
</comment>
<comment type="caution">
    <text evidence="12">The sequence shown here is derived from an EMBL/GenBank/DDBJ whole genome shotgun (WGS) entry which is preliminary data.</text>
</comment>
<evidence type="ECO:0008006" key="14">
    <source>
        <dbReference type="Google" id="ProtNLM"/>
    </source>
</evidence>
<protein>
    <recommendedName>
        <fullName evidence="14">Polysaccharide biosynthesis tyrosine autokinase</fullName>
    </recommendedName>
</protein>
<keyword evidence="5 9" id="KW-1133">Transmembrane helix</keyword>
<dbReference type="OrthoDB" id="5171097at2"/>
<evidence type="ECO:0000256" key="1">
    <source>
        <dbReference type="ARBA" id="ARBA00004651"/>
    </source>
</evidence>
<dbReference type="InterPro" id="IPR050445">
    <property type="entry name" value="Bact_polysacc_biosynth/exp"/>
</dbReference>
<sequence>MPPERPAPPAHRWYSGDARVRAVCLNRARARYIVTATPRPPPHPATPAASPGGPDSSRGGGGGDREGTEVSSSPAPSKEFVDYTGLIRRRWGIVVCCAAFVLAGVAAYTFTLAKTYTAEAQVLVAPTGFDDAAPAASKSKTDVNLDTEAQVAKSLEVAKEAKRLLKYEDSENHLLSHVTVSVPPNSGVLTIAYTDDNPRGAANGANLFAQAYLNQRTASAQANLARQMDVINKKIEELSEKNKDLLDRIPRYSGATRTYARSQQQIISRQITELTGRLGSLSTTTINPGRIISNAATPSQPSGPNVPLFLTGGLMAGLLVGLGVGAVRDRLDTRLRSAADVERMLDMPVLLELQPGAKGERLGLLPARSRNGQEVHELSHQLNAVLGHGNHVILVTSATDGPGAGLSAANLAAALARTQSRVVLVCADLHSQESARLTEAPGSTGLAEVLLGVRTLRDAMVRSPVQKRLWVVPPGVDTELAYELLQTRQMVHVIDQLRSNTDYVVIDAPSTSSSADAQAIAEAADTALVVVEVPGAKRKDVEESVRALDRMSVAVLGTLVVPAQPRSDSAHPRRAAGAARPAPGARRARPAPPGRPGGGAPGAPGGPKHGGLDLDAFGDGPPDRTVVDVPGDRPVAGPRRTEQPKHGEGEAPEHRVPTNGNEPDSSSTAVIPRFGRHDDPDE</sequence>
<feature type="region of interest" description="Disordered" evidence="8">
    <location>
        <begin position="564"/>
        <end position="682"/>
    </location>
</feature>
<keyword evidence="13" id="KW-1185">Reference proteome</keyword>
<keyword evidence="4 9" id="KW-0812">Transmembrane</keyword>
<evidence type="ECO:0000256" key="2">
    <source>
        <dbReference type="ARBA" id="ARBA00006683"/>
    </source>
</evidence>
<dbReference type="Pfam" id="PF02706">
    <property type="entry name" value="Wzz"/>
    <property type="match status" value="1"/>
</dbReference>
<dbReference type="PANTHER" id="PTHR32309">
    <property type="entry name" value="TYROSINE-PROTEIN KINASE"/>
    <property type="match status" value="1"/>
</dbReference>
<evidence type="ECO:0000313" key="13">
    <source>
        <dbReference type="Proteomes" id="UP000305238"/>
    </source>
</evidence>
<feature type="compositionally biased region" description="Low complexity" evidence="8">
    <location>
        <begin position="575"/>
        <end position="585"/>
    </location>
</feature>
<dbReference type="Proteomes" id="UP000305238">
    <property type="component" value="Unassembled WGS sequence"/>
</dbReference>
<feature type="domain" description="Polysaccharide chain length determinant N-terminal" evidence="10">
    <location>
        <begin position="83"/>
        <end position="160"/>
    </location>
</feature>
<dbReference type="InterPro" id="IPR027417">
    <property type="entry name" value="P-loop_NTPase"/>
</dbReference>
<feature type="compositionally biased region" description="Basic and acidic residues" evidence="8">
    <location>
        <begin position="639"/>
        <end position="656"/>
    </location>
</feature>
<evidence type="ECO:0000259" key="11">
    <source>
        <dbReference type="Pfam" id="PF13614"/>
    </source>
</evidence>
<evidence type="ECO:0000256" key="8">
    <source>
        <dbReference type="SAM" id="MobiDB-lite"/>
    </source>
</evidence>
<dbReference type="AlphaFoldDB" id="A0A5S4H983"/>
<evidence type="ECO:0000256" key="3">
    <source>
        <dbReference type="ARBA" id="ARBA00022475"/>
    </source>
</evidence>